<evidence type="ECO:0000256" key="9">
    <source>
        <dbReference type="SAM" id="Phobius"/>
    </source>
</evidence>
<dbReference type="GO" id="GO:0005886">
    <property type="term" value="C:plasma membrane"/>
    <property type="evidence" value="ECO:0007669"/>
    <property type="project" value="UniProtKB-SubCell"/>
</dbReference>
<keyword evidence="4 9" id="KW-1133">Transmembrane helix</keyword>
<feature type="binding site" evidence="7">
    <location>
        <position position="437"/>
    </location>
    <ligand>
        <name>substrate</name>
    </ligand>
</feature>
<dbReference type="InterPro" id="IPR012160">
    <property type="entry name" value="LtaS-like"/>
</dbReference>
<feature type="binding site" evidence="8">
    <location>
        <position position="491"/>
    </location>
    <ligand>
        <name>Mn(2+)</name>
        <dbReference type="ChEBI" id="CHEBI:29035"/>
    </ligand>
</feature>
<keyword evidence="7" id="KW-0464">Manganese</keyword>
<dbReference type="AlphaFoldDB" id="A0A918JFH4"/>
<sequence length="647" mass="72917">MRIQLITFIVALFALFTLSRLLLMTWQHQRVQQAKGLWPILLGGLRIDLNQIATYASVPALLMPWLENSTLFLAITATWFTFWWLLSAFMEIATPQFITEYDTRPNRLFVEYLKHPKEVFGMLWRGYKGVLAGGLLLFGLMAALANSLFFGYGPEQLGPVWLRVIESFCYTLLSFLCIRGTLKKRPINPSTVAFAGDGLVNSLALNSIYSLLYAIYAMKYEMSAEDVYGKMPSDEMNRIVREAAGINAAQCSDTIATMHRQIADHHPVTPRNIVIIVEESLGAQYVKTLGGECLTPNLDRLYREGWGFLRAYATGTRSVRGLEALSAGFPPTITQSVFKLPNAQTGFFTIAEALGQQYNYHSRFLYGGEAHFDNMKGFFLGNGFKEVIDSPSFKNPQFKGTWGYSDEDMFNQLDRLLQEDGSRDQPVVTLAFSVSNHSPWEYPTGRIQPQGEPASVENTVRYADHALGQFFENAKTRDYWQNTVFLVVADHDSRVFGAELIPLKHFHIPALLLGADIKPRLDERIISQIDLPATLLSLAGASCVHPMIGHDLSRQTPNRAMMQYDNRYGYLKADQLLVLDPHMQPQQFTYLAPDIFQRSQLDEALANEALAHAIWPFSVYRDKSYKAFTSNILPHGAEVPDNPSVVA</sequence>
<comment type="subcellular location">
    <subcellularLocation>
        <location evidence="1">Cell membrane</location>
        <topology evidence="1">Multi-pass membrane protein</topology>
    </subcellularLocation>
</comment>
<name>A0A918JFH4_9BURK</name>
<evidence type="ECO:0000256" key="4">
    <source>
        <dbReference type="ARBA" id="ARBA00022989"/>
    </source>
</evidence>
<evidence type="ECO:0000256" key="5">
    <source>
        <dbReference type="ARBA" id="ARBA00023136"/>
    </source>
</evidence>
<evidence type="ECO:0000259" key="10">
    <source>
        <dbReference type="Pfam" id="PF00884"/>
    </source>
</evidence>
<keyword evidence="7" id="KW-0479">Metal-binding</keyword>
<comment type="caution">
    <text evidence="11">The sequence shown here is derived from an EMBL/GenBank/DDBJ whole genome shotgun (WGS) entry which is preliminary data.</text>
</comment>
<keyword evidence="5 9" id="KW-0472">Membrane</keyword>
<dbReference type="InterPro" id="IPR050448">
    <property type="entry name" value="OpgB/LTA_synthase_biosynth"/>
</dbReference>
<evidence type="ECO:0000313" key="11">
    <source>
        <dbReference type="EMBL" id="GGW77535.1"/>
    </source>
</evidence>
<organism evidence="11 12">
    <name type="scientific">Advenella faeciporci</name>
    <dbReference type="NCBI Taxonomy" id="797535"/>
    <lineage>
        <taxon>Bacteria</taxon>
        <taxon>Pseudomonadati</taxon>
        <taxon>Pseudomonadota</taxon>
        <taxon>Betaproteobacteria</taxon>
        <taxon>Burkholderiales</taxon>
        <taxon>Alcaligenaceae</taxon>
    </lineage>
</organism>
<evidence type="ECO:0000256" key="7">
    <source>
        <dbReference type="PIRSR" id="PIRSR005091-2"/>
    </source>
</evidence>
<feature type="domain" description="Sulfatase N-terminal" evidence="10">
    <location>
        <begin position="271"/>
        <end position="541"/>
    </location>
</feature>
<dbReference type="Gene3D" id="3.40.720.10">
    <property type="entry name" value="Alkaline Phosphatase, subunit A"/>
    <property type="match status" value="1"/>
</dbReference>
<evidence type="ECO:0000256" key="6">
    <source>
        <dbReference type="PIRSR" id="PIRSR005091-1"/>
    </source>
</evidence>
<keyword evidence="12" id="KW-1185">Reference proteome</keyword>
<evidence type="ECO:0000256" key="8">
    <source>
        <dbReference type="PIRSR" id="PIRSR005091-3"/>
    </source>
</evidence>
<dbReference type="Gene3D" id="3.30.1120.80">
    <property type="match status" value="1"/>
</dbReference>
<reference evidence="11" key="2">
    <citation type="submission" date="2020-09" db="EMBL/GenBank/DDBJ databases">
        <authorList>
            <person name="Sun Q."/>
            <person name="Kim S."/>
        </authorList>
    </citation>
    <scope>NUCLEOTIDE SEQUENCE</scope>
    <source>
        <strain evidence="11">KCTC 23732</strain>
    </source>
</reference>
<evidence type="ECO:0000313" key="12">
    <source>
        <dbReference type="Proteomes" id="UP000608345"/>
    </source>
</evidence>
<feature type="transmembrane region" description="Helical" evidence="9">
    <location>
        <begin position="160"/>
        <end position="178"/>
    </location>
</feature>
<gene>
    <name evidence="11" type="ORF">GCM10011450_04090</name>
</gene>
<dbReference type="EMBL" id="BMYS01000002">
    <property type="protein sequence ID" value="GGW77535.1"/>
    <property type="molecule type" value="Genomic_DNA"/>
</dbReference>
<dbReference type="InterPro" id="IPR017850">
    <property type="entry name" value="Alkaline_phosphatase_core_sf"/>
</dbReference>
<dbReference type="Pfam" id="PF00884">
    <property type="entry name" value="Sulfatase"/>
    <property type="match status" value="1"/>
</dbReference>
<dbReference type="Proteomes" id="UP000608345">
    <property type="component" value="Unassembled WGS sequence"/>
</dbReference>
<evidence type="ECO:0000256" key="1">
    <source>
        <dbReference type="ARBA" id="ARBA00004651"/>
    </source>
</evidence>
<protein>
    <submittedName>
        <fullName evidence="11">Sulfatase</fullName>
    </submittedName>
</protein>
<feature type="transmembrane region" description="Helical" evidence="9">
    <location>
        <begin position="130"/>
        <end position="154"/>
    </location>
</feature>
<dbReference type="PANTHER" id="PTHR47371">
    <property type="entry name" value="LIPOTEICHOIC ACID SYNTHASE"/>
    <property type="match status" value="1"/>
</dbReference>
<feature type="transmembrane region" description="Helical" evidence="9">
    <location>
        <begin position="70"/>
        <end position="89"/>
    </location>
</feature>
<feature type="binding site" evidence="8">
    <location>
        <position position="279"/>
    </location>
    <ligand>
        <name>Mn(2+)</name>
        <dbReference type="ChEBI" id="CHEBI:29035"/>
    </ligand>
</feature>
<feature type="transmembrane region" description="Helical" evidence="9">
    <location>
        <begin position="199"/>
        <end position="218"/>
    </location>
</feature>
<dbReference type="PIRSF" id="PIRSF005091">
    <property type="entry name" value="Mmb_sulf_HI1246"/>
    <property type="match status" value="1"/>
</dbReference>
<dbReference type="CDD" id="cd16015">
    <property type="entry name" value="LTA_synthase"/>
    <property type="match status" value="1"/>
</dbReference>
<feature type="active site" evidence="6">
    <location>
        <position position="318"/>
    </location>
</feature>
<keyword evidence="2" id="KW-1003">Cell membrane</keyword>
<dbReference type="RefSeq" id="WP_189383779.1">
    <property type="nucleotide sequence ID" value="NZ_BAABFY010000057.1"/>
</dbReference>
<dbReference type="PANTHER" id="PTHR47371:SF3">
    <property type="entry name" value="PHOSPHOGLYCEROL TRANSFERASE I"/>
    <property type="match status" value="1"/>
</dbReference>
<accession>A0A918JFH4</accession>
<proteinExistence type="predicted"/>
<keyword evidence="3 9" id="KW-0812">Transmembrane</keyword>
<feature type="binding site" evidence="8">
    <location>
        <position position="490"/>
    </location>
    <ligand>
        <name>Mn(2+)</name>
        <dbReference type="ChEBI" id="CHEBI:29035"/>
    </ligand>
</feature>
<reference evidence="11" key="1">
    <citation type="journal article" date="2014" name="Int. J. Syst. Evol. Microbiol.">
        <title>Complete genome sequence of Corynebacterium casei LMG S-19264T (=DSM 44701T), isolated from a smear-ripened cheese.</title>
        <authorList>
            <consortium name="US DOE Joint Genome Institute (JGI-PGF)"/>
            <person name="Walter F."/>
            <person name="Albersmeier A."/>
            <person name="Kalinowski J."/>
            <person name="Ruckert C."/>
        </authorList>
    </citation>
    <scope>NUCLEOTIDE SEQUENCE</scope>
    <source>
        <strain evidence="11">KCTC 23732</strain>
    </source>
</reference>
<evidence type="ECO:0000256" key="2">
    <source>
        <dbReference type="ARBA" id="ARBA00022475"/>
    </source>
</evidence>
<dbReference type="InterPro" id="IPR000917">
    <property type="entry name" value="Sulfatase_N"/>
</dbReference>
<feature type="transmembrane region" description="Helical" evidence="9">
    <location>
        <begin position="6"/>
        <end position="24"/>
    </location>
</feature>
<dbReference type="SUPFAM" id="SSF53649">
    <property type="entry name" value="Alkaline phosphatase-like"/>
    <property type="match status" value="1"/>
</dbReference>
<evidence type="ECO:0000256" key="3">
    <source>
        <dbReference type="ARBA" id="ARBA00022692"/>
    </source>
</evidence>
<dbReference type="GO" id="GO:0046872">
    <property type="term" value="F:metal ion binding"/>
    <property type="evidence" value="ECO:0007669"/>
    <property type="project" value="UniProtKB-KW"/>
</dbReference>